<sequence length="124" mass="13029">MSSAIAAPGTPGTASQTPRGRTTITSRAVRRVVSAVTADALEVPASDVTVTLTDAGGKLTVEARTPIRVPALSDRPVREGSLVERLTAAQTEVRERVLGLTGSTVGRVDLRITGARIQERRRVS</sequence>
<dbReference type="PATRIC" id="fig|33014.5.peg.328"/>
<dbReference type="KEGG" id="cmh:VO01_01550"/>
<evidence type="ECO:0000313" key="3">
    <source>
        <dbReference type="EMBL" id="RIJ02298.1"/>
    </source>
</evidence>
<dbReference type="EMBL" id="CP011043">
    <property type="protein sequence ID" value="AJW77993.1"/>
    <property type="molecule type" value="Genomic_DNA"/>
</dbReference>
<accession>A0A0D5CEC3</accession>
<reference evidence="2 4" key="1">
    <citation type="journal article" date="2015" name="Genome Announc.">
        <title>Complete Genome Sequence of Clavibacter michiganensis subsp. insidiosus R1-1 Using PacBio Single-Molecule Real-Time Technology.</title>
        <authorList>
            <person name="Lu Y."/>
            <person name="Samac D.A."/>
            <person name="Glazebrook J."/>
            <person name="Ishimaru C.A."/>
        </authorList>
    </citation>
    <scope>NUCLEOTIDE SEQUENCE [LARGE SCALE GENOMIC DNA]</scope>
    <source>
        <strain evidence="2 4">R1-1</strain>
    </source>
</reference>
<organism evidence="2 4">
    <name type="scientific">Clavibacter michiganensis subsp. insidiosus</name>
    <dbReference type="NCBI Taxonomy" id="33014"/>
    <lineage>
        <taxon>Bacteria</taxon>
        <taxon>Bacillati</taxon>
        <taxon>Actinomycetota</taxon>
        <taxon>Actinomycetes</taxon>
        <taxon>Micrococcales</taxon>
        <taxon>Microbacteriaceae</taxon>
        <taxon>Clavibacter</taxon>
    </lineage>
</organism>
<dbReference type="HOGENOM" id="CLU_1999861_0_0_11"/>
<feature type="region of interest" description="Disordered" evidence="1">
    <location>
        <begin position="1"/>
        <end position="26"/>
    </location>
</feature>
<gene>
    <name evidence="3" type="ORF">DZF93_18235</name>
    <name evidence="2" type="ORF">VO01_01550</name>
</gene>
<name>A0A0D5CEC3_9MICO</name>
<dbReference type="OrthoDB" id="5119617at2"/>
<reference evidence="3 5" key="2">
    <citation type="submission" date="2018-08" db="EMBL/GenBank/DDBJ databases">
        <title>Genome Sequence of Clavibacter michiganensis Subspecies type strains, and the Atypical Peach-Colored Strains Isolated from Tomato.</title>
        <authorList>
            <person name="Osdaghi E."/>
            <person name="Portier P."/>
            <person name="Briand M."/>
            <person name="Jacques M.-A."/>
        </authorList>
    </citation>
    <scope>NUCLEOTIDE SEQUENCE [LARGE SCALE GENOMIC DNA]</scope>
    <source>
        <strain evidence="3 5">CFBP 6488</strain>
    </source>
</reference>
<evidence type="ECO:0000313" key="2">
    <source>
        <dbReference type="EMBL" id="AJW77993.1"/>
    </source>
</evidence>
<dbReference type="AlphaFoldDB" id="A0A0D5CEC3"/>
<evidence type="ECO:0000313" key="5">
    <source>
        <dbReference type="Proteomes" id="UP000266634"/>
    </source>
</evidence>
<evidence type="ECO:0008006" key="6">
    <source>
        <dbReference type="Google" id="ProtNLM"/>
    </source>
</evidence>
<protein>
    <recommendedName>
        <fullName evidence="6">NTP pyrophosphohydrolase</fullName>
    </recommendedName>
</protein>
<dbReference type="Proteomes" id="UP000032604">
    <property type="component" value="Chromosome"/>
</dbReference>
<evidence type="ECO:0000313" key="4">
    <source>
        <dbReference type="Proteomes" id="UP000032604"/>
    </source>
</evidence>
<proteinExistence type="predicted"/>
<dbReference type="Proteomes" id="UP000266634">
    <property type="component" value="Unassembled WGS sequence"/>
</dbReference>
<dbReference type="EMBL" id="QWEA01001306">
    <property type="protein sequence ID" value="RIJ02298.1"/>
    <property type="molecule type" value="Genomic_DNA"/>
</dbReference>
<dbReference type="RefSeq" id="WP_045526383.1">
    <property type="nucleotide sequence ID" value="NZ_CP011043.1"/>
</dbReference>
<evidence type="ECO:0000256" key="1">
    <source>
        <dbReference type="SAM" id="MobiDB-lite"/>
    </source>
</evidence>